<evidence type="ECO:0000256" key="4">
    <source>
        <dbReference type="ARBA" id="ARBA00022729"/>
    </source>
</evidence>
<feature type="domain" description="Solute-binding protein family 3/N-terminal" evidence="6">
    <location>
        <begin position="49"/>
        <end position="257"/>
    </location>
</feature>
<protein>
    <submittedName>
        <fullName evidence="7">Putative aliphatic sulfonates-binding protein</fullName>
    </submittedName>
</protein>
<dbReference type="GO" id="GO:0042626">
    <property type="term" value="F:ATPase-coupled transmembrane transporter activity"/>
    <property type="evidence" value="ECO:0007669"/>
    <property type="project" value="InterPro"/>
</dbReference>
<dbReference type="SMART" id="SM00062">
    <property type="entry name" value="PBPb"/>
    <property type="match status" value="1"/>
</dbReference>
<dbReference type="InterPro" id="IPR010067">
    <property type="entry name" value="ABC_SsuA_sub-bd"/>
</dbReference>
<dbReference type="SUPFAM" id="SSF53850">
    <property type="entry name" value="Periplasmic binding protein-like II"/>
    <property type="match status" value="1"/>
</dbReference>
<evidence type="ECO:0000256" key="2">
    <source>
        <dbReference type="ARBA" id="ARBA00010742"/>
    </source>
</evidence>
<dbReference type="KEGG" id="mana:MAMMFC1_00665"/>
<keyword evidence="8" id="KW-1185">Reference proteome</keyword>
<keyword evidence="3" id="KW-0813">Transport</keyword>
<dbReference type="InterPro" id="IPR001638">
    <property type="entry name" value="Solute-binding_3/MltF_N"/>
</dbReference>
<name>A0A348AG23_9FIRM</name>
<dbReference type="PANTHER" id="PTHR30024:SF42">
    <property type="entry name" value="ALIPHATIC SULFONATES-BINDING PROTEIN-RELATED"/>
    <property type="match status" value="1"/>
</dbReference>
<dbReference type="Proteomes" id="UP000276437">
    <property type="component" value="Chromosome"/>
</dbReference>
<dbReference type="RefSeq" id="WP_126306451.1">
    <property type="nucleotide sequence ID" value="NZ_AP018449.1"/>
</dbReference>
<dbReference type="InterPro" id="IPR015168">
    <property type="entry name" value="SsuA/THI5"/>
</dbReference>
<dbReference type="OrthoDB" id="286202at2"/>
<dbReference type="NCBIfam" id="TIGR01728">
    <property type="entry name" value="SsuA_fam"/>
    <property type="match status" value="1"/>
</dbReference>
<dbReference type="PANTHER" id="PTHR30024">
    <property type="entry name" value="ALIPHATIC SULFONATES-BINDING PROTEIN-RELATED"/>
    <property type="match status" value="1"/>
</dbReference>
<reference evidence="7 8" key="1">
    <citation type="journal article" date="2018" name="Int. J. Syst. Evol. Microbiol.">
        <title>Methylomusa anaerophila gen. nov., sp. nov., an anaerobic methanol-utilizing bacterium isolated from a microbial fuel cell.</title>
        <authorList>
            <person name="Amano N."/>
            <person name="Yamamuro A."/>
            <person name="Miyahara M."/>
            <person name="Kouzuma A."/>
            <person name="Abe T."/>
            <person name="Watanabe K."/>
        </authorList>
    </citation>
    <scope>NUCLEOTIDE SEQUENCE [LARGE SCALE GENOMIC DNA]</scope>
    <source>
        <strain evidence="7 8">MMFC1</strain>
    </source>
</reference>
<feature type="chain" id="PRO_5038698502" evidence="5">
    <location>
        <begin position="21"/>
        <end position="333"/>
    </location>
</feature>
<dbReference type="AlphaFoldDB" id="A0A348AG23"/>
<evidence type="ECO:0000259" key="6">
    <source>
        <dbReference type="SMART" id="SM00062"/>
    </source>
</evidence>
<feature type="signal peptide" evidence="5">
    <location>
        <begin position="1"/>
        <end position="20"/>
    </location>
</feature>
<keyword evidence="4 5" id="KW-0732">Signal</keyword>
<gene>
    <name evidence="7" type="primary">ssuA_6</name>
    <name evidence="7" type="ORF">MAMMFC1_00665</name>
</gene>
<proteinExistence type="inferred from homology"/>
<comment type="subcellular location">
    <subcellularLocation>
        <location evidence="1">Periplasm</location>
    </subcellularLocation>
</comment>
<dbReference type="Pfam" id="PF09084">
    <property type="entry name" value="NMT1"/>
    <property type="match status" value="1"/>
</dbReference>
<evidence type="ECO:0000313" key="7">
    <source>
        <dbReference type="EMBL" id="BBB90021.1"/>
    </source>
</evidence>
<evidence type="ECO:0000256" key="5">
    <source>
        <dbReference type="SAM" id="SignalP"/>
    </source>
</evidence>
<evidence type="ECO:0000256" key="3">
    <source>
        <dbReference type="ARBA" id="ARBA00022448"/>
    </source>
</evidence>
<dbReference type="PROSITE" id="PS51257">
    <property type="entry name" value="PROKAR_LIPOPROTEIN"/>
    <property type="match status" value="1"/>
</dbReference>
<dbReference type="EMBL" id="AP018449">
    <property type="protein sequence ID" value="BBB90021.1"/>
    <property type="molecule type" value="Genomic_DNA"/>
</dbReference>
<sequence length="333" mass="36702">MKKYLFTAAGILLTVSMLLAGCSQEVKKEALTTVKIGYVDSGKSFPTELLAIAVEKGYIDEEFKKLGLKPEFIPFVGAGPAINEGLGSKNLDIGVYGDTPAILAKGAGMETTLLGTGNTGQDAAILVPVDSPITSVQDLKGKKVATMKGAYMHRTLVEALKANNLSVKDIEFFHMTAPEAETALISQKVEAIVSPNTSVAKLVVNKQAKVVINCKDHPEWKGQNFLIARTEFAKNNPNAVVAFLKGLIRAKQYVTENPEDAKLIWTKAGYTKEQIDYMYPENKFYFELVLSDKTIQNIKYTKDFLLENNILKGNFDVDKWIDKNYYEKALGNK</sequence>
<dbReference type="GO" id="GO:0042597">
    <property type="term" value="C:periplasmic space"/>
    <property type="evidence" value="ECO:0007669"/>
    <property type="project" value="UniProtKB-SubCell"/>
</dbReference>
<dbReference type="GO" id="GO:0016020">
    <property type="term" value="C:membrane"/>
    <property type="evidence" value="ECO:0007669"/>
    <property type="project" value="InterPro"/>
</dbReference>
<accession>A0A348AG23</accession>
<comment type="similarity">
    <text evidence="2">Belongs to the bacterial solute-binding protein SsuA/TauA family.</text>
</comment>
<evidence type="ECO:0000313" key="8">
    <source>
        <dbReference type="Proteomes" id="UP000276437"/>
    </source>
</evidence>
<organism evidence="7 8">
    <name type="scientific">Methylomusa anaerophila</name>
    <dbReference type="NCBI Taxonomy" id="1930071"/>
    <lineage>
        <taxon>Bacteria</taxon>
        <taxon>Bacillati</taxon>
        <taxon>Bacillota</taxon>
        <taxon>Negativicutes</taxon>
        <taxon>Selenomonadales</taxon>
        <taxon>Sporomusaceae</taxon>
        <taxon>Methylomusa</taxon>
    </lineage>
</organism>
<evidence type="ECO:0000256" key="1">
    <source>
        <dbReference type="ARBA" id="ARBA00004418"/>
    </source>
</evidence>
<dbReference type="Gene3D" id="3.40.190.10">
    <property type="entry name" value="Periplasmic binding protein-like II"/>
    <property type="match status" value="2"/>
</dbReference>